<gene>
    <name evidence="2" type="ORF">KGMB02408_07880</name>
</gene>
<evidence type="ECO:0000256" key="1">
    <source>
        <dbReference type="SAM" id="SignalP"/>
    </source>
</evidence>
<feature type="chain" id="PRO_5019160665" evidence="1">
    <location>
        <begin position="18"/>
        <end position="103"/>
    </location>
</feature>
<accession>A0A401LQU4</accession>
<dbReference type="AlphaFoldDB" id="A0A401LQU4"/>
<name>A0A401LQU4_9BACE</name>
<evidence type="ECO:0000313" key="3">
    <source>
        <dbReference type="Proteomes" id="UP000288079"/>
    </source>
</evidence>
<reference evidence="2 3" key="1">
    <citation type="submission" date="2018-10" db="EMBL/GenBank/DDBJ databases">
        <title>Draft Genome Sequence of Bacteroides sp. KCTC 15687.</title>
        <authorList>
            <person name="Yu S.Y."/>
            <person name="Kim J.S."/>
            <person name="Oh B.S."/>
            <person name="Park S.H."/>
            <person name="Kang S.W."/>
            <person name="Park J.E."/>
            <person name="Choi S.H."/>
            <person name="Han K.I."/>
            <person name="Lee K.C."/>
            <person name="Eom M.K."/>
            <person name="Suh M.K."/>
            <person name="Lee D.H."/>
            <person name="Yoon H."/>
            <person name="Kim B."/>
            <person name="Yang S.J."/>
            <person name="Lee J.S."/>
            <person name="Lee J.H."/>
        </authorList>
    </citation>
    <scope>NUCLEOTIDE SEQUENCE [LARGE SCALE GENOMIC DNA]</scope>
    <source>
        <strain evidence="2 3">KCTC 15687</strain>
    </source>
</reference>
<proteinExistence type="predicted"/>
<sequence length="103" mass="11542">MKKIMLQTMLLICMCMASCLDIEDNKPILSPDQEQEEPVTSNRPQDYEGLINKTYSVSANYGGKSNVRAPCVHFKFPPLFLSLQTTLVLTFKITLISISMPGL</sequence>
<keyword evidence="1" id="KW-0732">Signal</keyword>
<evidence type="ECO:0000313" key="2">
    <source>
        <dbReference type="EMBL" id="GCB33843.1"/>
    </source>
</evidence>
<dbReference type="EMBL" id="BHWB01000002">
    <property type="protein sequence ID" value="GCB33843.1"/>
    <property type="molecule type" value="Genomic_DNA"/>
</dbReference>
<feature type="signal peptide" evidence="1">
    <location>
        <begin position="1"/>
        <end position="17"/>
    </location>
</feature>
<dbReference type="RefSeq" id="WP_125040133.1">
    <property type="nucleotide sequence ID" value="NZ_BHWB01000002.1"/>
</dbReference>
<keyword evidence="3" id="KW-1185">Reference proteome</keyword>
<organism evidence="2 3">
    <name type="scientific">Bacteroides faecalis</name>
    <dbReference type="NCBI Taxonomy" id="2447885"/>
    <lineage>
        <taxon>Bacteria</taxon>
        <taxon>Pseudomonadati</taxon>
        <taxon>Bacteroidota</taxon>
        <taxon>Bacteroidia</taxon>
        <taxon>Bacteroidales</taxon>
        <taxon>Bacteroidaceae</taxon>
        <taxon>Bacteroides</taxon>
    </lineage>
</organism>
<dbReference type="Proteomes" id="UP000288079">
    <property type="component" value="Unassembled WGS sequence"/>
</dbReference>
<protein>
    <submittedName>
        <fullName evidence="2">Uncharacterized protein</fullName>
    </submittedName>
</protein>
<comment type="caution">
    <text evidence="2">The sequence shown here is derived from an EMBL/GenBank/DDBJ whole genome shotgun (WGS) entry which is preliminary data.</text>
</comment>